<protein>
    <recommendedName>
        <fullName evidence="3">Fibronectin type-III domain-containing protein</fullName>
    </recommendedName>
</protein>
<gene>
    <name evidence="4" type="ORF">C811_00736</name>
</gene>
<dbReference type="HOGENOM" id="CLU_478780_0_0_11"/>
<dbReference type="SUPFAM" id="SSF49265">
    <property type="entry name" value="Fibronectin type III"/>
    <property type="match status" value="1"/>
</dbReference>
<dbReference type="SUPFAM" id="SSF89260">
    <property type="entry name" value="Collagen-binding domain"/>
    <property type="match status" value="1"/>
</dbReference>
<organism evidence="4 5">
    <name type="scientific">Adlercreutzia caecimuris B7</name>
    <dbReference type="NCBI Taxonomy" id="1235794"/>
    <lineage>
        <taxon>Bacteria</taxon>
        <taxon>Bacillati</taxon>
        <taxon>Actinomycetota</taxon>
        <taxon>Coriobacteriia</taxon>
        <taxon>Eggerthellales</taxon>
        <taxon>Eggerthellaceae</taxon>
        <taxon>Adlercreutzia</taxon>
    </lineage>
</organism>
<feature type="domain" description="Fibronectin type-III" evidence="3">
    <location>
        <begin position="465"/>
        <end position="569"/>
    </location>
</feature>
<evidence type="ECO:0000259" key="3">
    <source>
        <dbReference type="PROSITE" id="PS50853"/>
    </source>
</evidence>
<dbReference type="CDD" id="cd00063">
    <property type="entry name" value="FN3"/>
    <property type="match status" value="1"/>
</dbReference>
<dbReference type="AlphaFoldDB" id="R9L6I2"/>
<dbReference type="InterPro" id="IPR003961">
    <property type="entry name" value="FN3_dom"/>
</dbReference>
<reference evidence="4 5" key="1">
    <citation type="submission" date="2013-04" db="EMBL/GenBank/DDBJ databases">
        <title>The Genome Sequence of Enterorhabdus caecimuris B7.</title>
        <authorList>
            <consortium name="The Broad Institute Genomics Platform"/>
            <consortium name="The Broad Institute Genome Sequencing Center for Infectious Disease"/>
            <person name="Earl A."/>
            <person name="Xavier R."/>
            <person name="Elson C."/>
            <person name="Duck W."/>
            <person name="Walker B."/>
            <person name="Young S."/>
            <person name="Zeng Q."/>
            <person name="Gargeya S."/>
            <person name="Fitzgerald M."/>
            <person name="Haas B."/>
            <person name="Abouelleil A."/>
            <person name="Allen A.W."/>
            <person name="Alvarado L."/>
            <person name="Arachchi H.M."/>
            <person name="Berlin A.M."/>
            <person name="Chapman S.B."/>
            <person name="Gainer-Dewar J."/>
            <person name="Goldberg J."/>
            <person name="Griggs A."/>
            <person name="Gujja S."/>
            <person name="Hansen M."/>
            <person name="Howarth C."/>
            <person name="Imamovic A."/>
            <person name="Ireland A."/>
            <person name="Larimer J."/>
            <person name="McCowan C."/>
            <person name="Murphy C."/>
            <person name="Pearson M."/>
            <person name="Poon T.W."/>
            <person name="Priest M."/>
            <person name="Roberts A."/>
            <person name="Saif S."/>
            <person name="Shea T."/>
            <person name="Sisk P."/>
            <person name="Sykes S."/>
            <person name="Wortman J."/>
            <person name="Nusbaum C."/>
            <person name="Birren B."/>
        </authorList>
    </citation>
    <scope>NUCLEOTIDE SEQUENCE [LARGE SCALE GENOMIC DNA]</scope>
    <source>
        <strain evidence="4 5">B7</strain>
    </source>
</reference>
<dbReference type="EMBL" id="ASSY01000007">
    <property type="protein sequence ID" value="EOS51337.1"/>
    <property type="molecule type" value="Genomic_DNA"/>
</dbReference>
<dbReference type="PROSITE" id="PS50853">
    <property type="entry name" value="FN3"/>
    <property type="match status" value="1"/>
</dbReference>
<keyword evidence="1" id="KW-0326">Glycosidase</keyword>
<dbReference type="PATRIC" id="fig|1235794.3.peg.719"/>
<evidence type="ECO:0000256" key="2">
    <source>
        <dbReference type="SAM" id="MobiDB-lite"/>
    </source>
</evidence>
<dbReference type="InterPro" id="IPR013783">
    <property type="entry name" value="Ig-like_fold"/>
</dbReference>
<keyword evidence="5" id="KW-1185">Reference proteome</keyword>
<dbReference type="eggNOG" id="COG4886">
    <property type="taxonomic scope" value="Bacteria"/>
</dbReference>
<evidence type="ECO:0000313" key="4">
    <source>
        <dbReference type="EMBL" id="EOS51337.1"/>
    </source>
</evidence>
<dbReference type="Pfam" id="PF00041">
    <property type="entry name" value="fn3"/>
    <property type="match status" value="1"/>
</dbReference>
<dbReference type="Gene3D" id="2.60.120.380">
    <property type="match status" value="1"/>
</dbReference>
<dbReference type="Proteomes" id="UP000014204">
    <property type="component" value="Unassembled WGS sequence"/>
</dbReference>
<comment type="caution">
    <text evidence="4">The sequence shown here is derived from an EMBL/GenBank/DDBJ whole genome shotgun (WGS) entry which is preliminary data.</text>
</comment>
<feature type="region of interest" description="Disordered" evidence="2">
    <location>
        <begin position="1"/>
        <end position="37"/>
    </location>
</feature>
<sequence>MMAVEPPALPSRRPRERTAERSQGGNHADPPPRDVGSAALAKLPRTLASIGLAALLSIALVPAAALAGAQQAWAEETDASNATTNSVSTLNGTLGALGTALSSENVADAPAQASGENAFRKNASALETITPDTFAAEQLKSKATARSSFPTIQLVDGRSITYNIDRIYDQMINFNFSLSDTSFVEFNLNSFDKGSMYYRVGAFALYDSNENLLDGIYVDHNDTLTAGWILPAGSYNLKYISGDAGYKQTVTVGYNIVESGTSQYQMIPSDSRTFAKAGSIAIGGKTVLGVLFSGVTLANGDYVDGHYYKINVAKKSSLDIVLAGYGTTLLGIHDSNQNLLHVIQTNGTSTDPDSASLRTKVLQPGTYYIGVLCNDSWAFSKPYQFSVKYTPQSIAGASVSVKSKTYNGKTQKASSVTVKMGGQTLKAGRDYTVSCKAGRNVGSYKVTVKGKGSYTGTKTATFKVNPKGASVKKLKKAKRGFTVAWKKPSKAALKQTTGYQVRWSPKKSMKGAKAKTVKATSSAGKKCTLKVSKLKAGKKYYVQVRTYKKAGGKTYHSSWSKAKAVKTKK</sequence>
<evidence type="ECO:0000256" key="1">
    <source>
        <dbReference type="ARBA" id="ARBA00023295"/>
    </source>
</evidence>
<dbReference type="GO" id="GO:0005975">
    <property type="term" value="P:carbohydrate metabolic process"/>
    <property type="evidence" value="ECO:0007669"/>
    <property type="project" value="UniProtKB-ARBA"/>
</dbReference>
<dbReference type="GO" id="GO:0016798">
    <property type="term" value="F:hydrolase activity, acting on glycosyl bonds"/>
    <property type="evidence" value="ECO:0007669"/>
    <property type="project" value="UniProtKB-KW"/>
</dbReference>
<keyword evidence="1" id="KW-0378">Hydrolase</keyword>
<dbReference type="OrthoDB" id="9809781at2"/>
<dbReference type="Gene3D" id="2.60.40.10">
    <property type="entry name" value="Immunoglobulins"/>
    <property type="match status" value="1"/>
</dbReference>
<accession>R9L6I2</accession>
<evidence type="ECO:0000313" key="5">
    <source>
        <dbReference type="Proteomes" id="UP000014204"/>
    </source>
</evidence>
<dbReference type="InterPro" id="IPR036116">
    <property type="entry name" value="FN3_sf"/>
</dbReference>
<name>R9L6I2_9ACTN</name>
<dbReference type="STRING" id="1235794.C811_00736"/>
<proteinExistence type="predicted"/>